<dbReference type="PANTHER" id="PTHR43174">
    <property type="entry name" value="UDP-N-ACETYLGLUCOSAMINE 2-EPIMERASE"/>
    <property type="match status" value="1"/>
</dbReference>
<dbReference type="Gene3D" id="3.40.50.2000">
    <property type="entry name" value="Glycogen Phosphorylase B"/>
    <property type="match status" value="2"/>
</dbReference>
<accession>A0A1H2ZEY8</accession>
<evidence type="ECO:0000256" key="1">
    <source>
        <dbReference type="RuleBase" id="RU003513"/>
    </source>
</evidence>
<dbReference type="Pfam" id="PF02350">
    <property type="entry name" value="Epimerase_2"/>
    <property type="match status" value="1"/>
</dbReference>
<dbReference type="Proteomes" id="UP000199515">
    <property type="component" value="Unassembled WGS sequence"/>
</dbReference>
<evidence type="ECO:0000259" key="2">
    <source>
        <dbReference type="Pfam" id="PF02350"/>
    </source>
</evidence>
<evidence type="ECO:0000313" key="3">
    <source>
        <dbReference type="EMBL" id="SDX15951.1"/>
    </source>
</evidence>
<dbReference type="AlphaFoldDB" id="A0A1H2ZEY8"/>
<dbReference type="STRING" id="589385.SAMN05421504_102492"/>
<dbReference type="PANTHER" id="PTHR43174:SF1">
    <property type="entry name" value="UDP-N-ACETYLGLUCOSAMINE 2-EPIMERASE"/>
    <property type="match status" value="1"/>
</dbReference>
<feature type="domain" description="UDP-N-acetylglucosamine 2-epimerase" evidence="2">
    <location>
        <begin position="50"/>
        <end position="341"/>
    </location>
</feature>
<name>A0A1H2ZEY8_9PSEU</name>
<dbReference type="InterPro" id="IPR029767">
    <property type="entry name" value="WecB-like"/>
</dbReference>
<organism evidence="3 4">
    <name type="scientific">Amycolatopsis xylanica</name>
    <dbReference type="NCBI Taxonomy" id="589385"/>
    <lineage>
        <taxon>Bacteria</taxon>
        <taxon>Bacillati</taxon>
        <taxon>Actinomycetota</taxon>
        <taxon>Actinomycetes</taxon>
        <taxon>Pseudonocardiales</taxon>
        <taxon>Pseudonocardiaceae</taxon>
        <taxon>Amycolatopsis</taxon>
    </lineage>
</organism>
<dbReference type="SUPFAM" id="SSF53756">
    <property type="entry name" value="UDP-Glycosyltransferase/glycogen phosphorylase"/>
    <property type="match status" value="1"/>
</dbReference>
<sequence>MLSHLGILHPPQTPSRKERLVISFILGTTAELIKIAPVYHGILERGMRPKIWFTAQHVDEVSDVLADLNMPEPDVWLVPREQAHNLESPKQVPGWAAQVLRTAWSRREELRAALTEDGRPPLVLVHGDTFTTPYGSLIGKRILKSRVGHVEAGARSGSILSPLPEELNRKIAAKIVDMHFAPSAREVNNLRNARGVVVDTEANTAIDAMRLAINQPFEGEGLPEKFGLATLHRFELVSRPEKYKEALEILREQSREMPIVYMAGAPEREKIRSLGLGNIFDDKFIARPKLRYLKFLPLVARAEYVVTDSGGLSAECYYLGLPCAVHRERTETPQHLGETVVLTEMRGDKLQHFLDTYQNRRGESWMDKFHPSEIIVNSLASMGYC</sequence>
<comment type="similarity">
    <text evidence="1">Belongs to the UDP-N-acetylglucosamine 2-epimerase family.</text>
</comment>
<dbReference type="GO" id="GO:0016853">
    <property type="term" value="F:isomerase activity"/>
    <property type="evidence" value="ECO:0007669"/>
    <property type="project" value="UniProtKB-KW"/>
</dbReference>
<keyword evidence="4" id="KW-1185">Reference proteome</keyword>
<evidence type="ECO:0000313" key="4">
    <source>
        <dbReference type="Proteomes" id="UP000199515"/>
    </source>
</evidence>
<dbReference type="InterPro" id="IPR003331">
    <property type="entry name" value="UDP_GlcNAc_Epimerase_2_dom"/>
</dbReference>
<gene>
    <name evidence="3" type="ORF">SAMN05421504_102492</name>
</gene>
<proteinExistence type="inferred from homology"/>
<dbReference type="EMBL" id="FNON01000002">
    <property type="protein sequence ID" value="SDX15951.1"/>
    <property type="molecule type" value="Genomic_DNA"/>
</dbReference>
<keyword evidence="1" id="KW-0413">Isomerase</keyword>
<reference evidence="3 4" key="1">
    <citation type="submission" date="2016-10" db="EMBL/GenBank/DDBJ databases">
        <authorList>
            <person name="de Groot N.N."/>
        </authorList>
    </citation>
    <scope>NUCLEOTIDE SEQUENCE [LARGE SCALE GENOMIC DNA]</scope>
    <source>
        <strain evidence="3 4">CPCC 202699</strain>
    </source>
</reference>
<protein>
    <submittedName>
        <fullName evidence="3">UDP-N-acetylglucosamine 2-epimerase (Non-hydrolysing)</fullName>
    </submittedName>
</protein>